<feature type="transmembrane region" description="Helical" evidence="1">
    <location>
        <begin position="146"/>
        <end position="169"/>
    </location>
</feature>
<proteinExistence type="predicted"/>
<keyword evidence="1" id="KW-0812">Transmembrane</keyword>
<dbReference type="InParanoid" id="A0A3N4KDH7"/>
<dbReference type="AlphaFoldDB" id="A0A3N4KDH7"/>
<evidence type="ECO:0008006" key="4">
    <source>
        <dbReference type="Google" id="ProtNLM"/>
    </source>
</evidence>
<dbReference type="PANTHER" id="PTHR42069">
    <property type="entry name" value="HYPHAL ANASTAMOSIS-8 PROTEIN"/>
    <property type="match status" value="1"/>
</dbReference>
<dbReference type="OrthoDB" id="5371583at2759"/>
<organism evidence="2 3">
    <name type="scientific">Morchella conica CCBAS932</name>
    <dbReference type="NCBI Taxonomy" id="1392247"/>
    <lineage>
        <taxon>Eukaryota</taxon>
        <taxon>Fungi</taxon>
        <taxon>Dikarya</taxon>
        <taxon>Ascomycota</taxon>
        <taxon>Pezizomycotina</taxon>
        <taxon>Pezizomycetes</taxon>
        <taxon>Pezizales</taxon>
        <taxon>Morchellaceae</taxon>
        <taxon>Morchella</taxon>
    </lineage>
</organism>
<dbReference type="STRING" id="1392247.A0A3N4KDH7"/>
<evidence type="ECO:0000313" key="2">
    <source>
        <dbReference type="EMBL" id="RPB08584.1"/>
    </source>
</evidence>
<feature type="transmembrane region" description="Helical" evidence="1">
    <location>
        <begin position="109"/>
        <end position="134"/>
    </location>
</feature>
<dbReference type="Proteomes" id="UP000277580">
    <property type="component" value="Unassembled WGS sequence"/>
</dbReference>
<feature type="transmembrane region" description="Helical" evidence="1">
    <location>
        <begin position="213"/>
        <end position="236"/>
    </location>
</feature>
<reference evidence="2 3" key="1">
    <citation type="journal article" date="2018" name="Nat. Ecol. Evol.">
        <title>Pezizomycetes genomes reveal the molecular basis of ectomycorrhizal truffle lifestyle.</title>
        <authorList>
            <person name="Murat C."/>
            <person name="Payen T."/>
            <person name="Noel B."/>
            <person name="Kuo A."/>
            <person name="Morin E."/>
            <person name="Chen J."/>
            <person name="Kohler A."/>
            <person name="Krizsan K."/>
            <person name="Balestrini R."/>
            <person name="Da Silva C."/>
            <person name="Montanini B."/>
            <person name="Hainaut M."/>
            <person name="Levati E."/>
            <person name="Barry K.W."/>
            <person name="Belfiori B."/>
            <person name="Cichocki N."/>
            <person name="Clum A."/>
            <person name="Dockter R.B."/>
            <person name="Fauchery L."/>
            <person name="Guy J."/>
            <person name="Iotti M."/>
            <person name="Le Tacon F."/>
            <person name="Lindquist E.A."/>
            <person name="Lipzen A."/>
            <person name="Malagnac F."/>
            <person name="Mello A."/>
            <person name="Molinier V."/>
            <person name="Miyauchi S."/>
            <person name="Poulain J."/>
            <person name="Riccioni C."/>
            <person name="Rubini A."/>
            <person name="Sitrit Y."/>
            <person name="Splivallo R."/>
            <person name="Traeger S."/>
            <person name="Wang M."/>
            <person name="Zifcakova L."/>
            <person name="Wipf D."/>
            <person name="Zambonelli A."/>
            <person name="Paolocci F."/>
            <person name="Nowrousian M."/>
            <person name="Ottonello S."/>
            <person name="Baldrian P."/>
            <person name="Spatafora J.W."/>
            <person name="Henrissat B."/>
            <person name="Nagy L.G."/>
            <person name="Aury J.M."/>
            <person name="Wincker P."/>
            <person name="Grigoriev I.V."/>
            <person name="Bonfante P."/>
            <person name="Martin F.M."/>
        </authorList>
    </citation>
    <scope>NUCLEOTIDE SEQUENCE [LARGE SCALE GENOMIC DNA]</scope>
    <source>
        <strain evidence="2 3">CCBAS932</strain>
    </source>
</reference>
<sequence>MDSFLKPLKASAGKKGKSKVSDSTMYERVVDDEKPYLVDGPDHNPRLQQEDMALKRRIRFLKLISRFLAFLISVAVFGMMGNTAFSYYSTSEQKKGTDNLSAWPDNTKTWPTLMMLGVSLMSLVSNAVVMLSYCCGHSSANKTDSVSSFFSAADMVVHAICWGISAGLFKQQSALNGVKNDIWSWTCSTAADERQALYADVVNFEFLCKTNGLSWYIAVANTVSHILSFVIFVLAIKRLKSKQKANATRAAAAGGVHIPFGSYNH</sequence>
<keyword evidence="1" id="KW-1133">Transmembrane helix</keyword>
<dbReference type="EMBL" id="ML119161">
    <property type="protein sequence ID" value="RPB08584.1"/>
    <property type="molecule type" value="Genomic_DNA"/>
</dbReference>
<accession>A0A3N4KDH7</accession>
<evidence type="ECO:0000313" key="3">
    <source>
        <dbReference type="Proteomes" id="UP000277580"/>
    </source>
</evidence>
<evidence type="ECO:0000256" key="1">
    <source>
        <dbReference type="SAM" id="Phobius"/>
    </source>
</evidence>
<dbReference type="PANTHER" id="PTHR42069:SF1">
    <property type="entry name" value="MARVEL DOMAIN-CONTAINING PROTEIN"/>
    <property type="match status" value="1"/>
</dbReference>
<feature type="transmembrane region" description="Helical" evidence="1">
    <location>
        <begin position="67"/>
        <end position="89"/>
    </location>
</feature>
<keyword evidence="1" id="KW-0472">Membrane</keyword>
<name>A0A3N4KDH7_9PEZI</name>
<gene>
    <name evidence="2" type="ORF">P167DRAFT_578129</name>
</gene>
<protein>
    <recommendedName>
        <fullName evidence="4">MARVEL domain-containing protein</fullName>
    </recommendedName>
</protein>
<keyword evidence="3" id="KW-1185">Reference proteome</keyword>